<accession>A0ABD1QHB9</accession>
<sequence>MKVYIDDMLVKNMNAEDHIKHLRENFRILRKYRMKLNSLKFTFGIVLENSWATWTSRLTSLASQPSIDEAMPQNVMVINESSKWMKEIIAYLTDQGLPDNKDEV</sequence>
<comment type="caution">
    <text evidence="1">The sequence shown here is derived from an EMBL/GenBank/DDBJ whole genome shotgun (WGS) entry which is preliminary data.</text>
</comment>
<dbReference type="EMBL" id="JBFOLK010000011">
    <property type="protein sequence ID" value="KAL2475617.1"/>
    <property type="molecule type" value="Genomic_DNA"/>
</dbReference>
<keyword evidence="1" id="KW-0695">RNA-directed DNA polymerase</keyword>
<dbReference type="GO" id="GO:0003964">
    <property type="term" value="F:RNA-directed DNA polymerase activity"/>
    <property type="evidence" value="ECO:0007669"/>
    <property type="project" value="UniProtKB-KW"/>
</dbReference>
<name>A0ABD1QHB9_9LAMI</name>
<gene>
    <name evidence="1" type="ORF">Adt_36353</name>
</gene>
<dbReference type="InterPro" id="IPR043502">
    <property type="entry name" value="DNA/RNA_pol_sf"/>
</dbReference>
<evidence type="ECO:0000313" key="1">
    <source>
        <dbReference type="EMBL" id="KAL2475617.1"/>
    </source>
</evidence>
<organism evidence="1 2">
    <name type="scientific">Abeliophyllum distichum</name>
    <dbReference type="NCBI Taxonomy" id="126358"/>
    <lineage>
        <taxon>Eukaryota</taxon>
        <taxon>Viridiplantae</taxon>
        <taxon>Streptophyta</taxon>
        <taxon>Embryophyta</taxon>
        <taxon>Tracheophyta</taxon>
        <taxon>Spermatophyta</taxon>
        <taxon>Magnoliopsida</taxon>
        <taxon>eudicotyledons</taxon>
        <taxon>Gunneridae</taxon>
        <taxon>Pentapetalae</taxon>
        <taxon>asterids</taxon>
        <taxon>lamiids</taxon>
        <taxon>Lamiales</taxon>
        <taxon>Oleaceae</taxon>
        <taxon>Forsythieae</taxon>
        <taxon>Abeliophyllum</taxon>
    </lineage>
</organism>
<keyword evidence="2" id="KW-1185">Reference proteome</keyword>
<protein>
    <submittedName>
        <fullName evidence="1">Reverse transcriptase domain-containing protein</fullName>
    </submittedName>
</protein>
<dbReference type="SUPFAM" id="SSF56672">
    <property type="entry name" value="DNA/RNA polymerases"/>
    <property type="match status" value="1"/>
</dbReference>
<keyword evidence="1" id="KW-0808">Transferase</keyword>
<reference evidence="2" key="1">
    <citation type="submission" date="2024-07" db="EMBL/GenBank/DDBJ databases">
        <title>Two chromosome-level genome assemblies of Korean endemic species Abeliophyllum distichum and Forsythia ovata (Oleaceae).</title>
        <authorList>
            <person name="Jang H."/>
        </authorList>
    </citation>
    <scope>NUCLEOTIDE SEQUENCE [LARGE SCALE GENOMIC DNA]</scope>
</reference>
<dbReference type="InterPro" id="IPR043128">
    <property type="entry name" value="Rev_trsase/Diguanyl_cyclase"/>
</dbReference>
<evidence type="ECO:0000313" key="2">
    <source>
        <dbReference type="Proteomes" id="UP001604336"/>
    </source>
</evidence>
<keyword evidence="1" id="KW-0548">Nucleotidyltransferase</keyword>
<dbReference type="Gene3D" id="3.30.70.270">
    <property type="match status" value="1"/>
</dbReference>
<dbReference type="Proteomes" id="UP001604336">
    <property type="component" value="Unassembled WGS sequence"/>
</dbReference>
<proteinExistence type="predicted"/>
<dbReference type="AlphaFoldDB" id="A0ABD1QHB9"/>